<name>A0A314KR09_NICAT</name>
<dbReference type="Gramene" id="OIT31703">
    <property type="protein sequence ID" value="OIT31703"/>
    <property type="gene ID" value="A4A49_19450"/>
</dbReference>
<dbReference type="STRING" id="49451.A0A314KR09"/>
<dbReference type="Proteomes" id="UP000187609">
    <property type="component" value="Unassembled WGS sequence"/>
</dbReference>
<keyword evidence="3" id="KW-1185">Reference proteome</keyword>
<feature type="region of interest" description="Disordered" evidence="1">
    <location>
        <begin position="1"/>
        <end position="36"/>
    </location>
</feature>
<reference evidence="2" key="1">
    <citation type="submission" date="2016-11" db="EMBL/GenBank/DDBJ databases">
        <title>The genome of Nicotiana attenuata.</title>
        <authorList>
            <person name="Xu S."/>
            <person name="Brockmoeller T."/>
            <person name="Gaquerel E."/>
            <person name="Navarro A."/>
            <person name="Kuhl H."/>
            <person name="Gase K."/>
            <person name="Ling Z."/>
            <person name="Zhou W."/>
            <person name="Kreitzer C."/>
            <person name="Stanke M."/>
            <person name="Tang H."/>
            <person name="Lyons E."/>
            <person name="Pandey P."/>
            <person name="Pandey S.P."/>
            <person name="Timmermann B."/>
            <person name="Baldwin I.T."/>
        </authorList>
    </citation>
    <scope>NUCLEOTIDE SEQUENCE [LARGE SCALE GENOMIC DNA]</scope>
    <source>
        <strain evidence="2">UT</strain>
    </source>
</reference>
<protein>
    <submittedName>
        <fullName evidence="2">Uncharacterized protein</fullName>
    </submittedName>
</protein>
<sequence>MLTAGKGSSVAGRSVGTANQPRNVRPNAPPLVVAPLSANPPPHEYVPPPENIRCITVSRREFHLIKALFGHMNSHPNRGWKGAYDPPPVQEEVAGNAGNPVEEKVPPDRRNVLPNLGLH</sequence>
<proteinExistence type="predicted"/>
<dbReference type="AlphaFoldDB" id="A0A314KR09"/>
<comment type="caution">
    <text evidence="2">The sequence shown here is derived from an EMBL/GenBank/DDBJ whole genome shotgun (WGS) entry which is preliminary data.</text>
</comment>
<organism evidence="2 3">
    <name type="scientific">Nicotiana attenuata</name>
    <name type="common">Coyote tobacco</name>
    <dbReference type="NCBI Taxonomy" id="49451"/>
    <lineage>
        <taxon>Eukaryota</taxon>
        <taxon>Viridiplantae</taxon>
        <taxon>Streptophyta</taxon>
        <taxon>Embryophyta</taxon>
        <taxon>Tracheophyta</taxon>
        <taxon>Spermatophyta</taxon>
        <taxon>Magnoliopsida</taxon>
        <taxon>eudicotyledons</taxon>
        <taxon>Gunneridae</taxon>
        <taxon>Pentapetalae</taxon>
        <taxon>asterids</taxon>
        <taxon>lamiids</taxon>
        <taxon>Solanales</taxon>
        <taxon>Solanaceae</taxon>
        <taxon>Nicotianoideae</taxon>
        <taxon>Nicotianeae</taxon>
        <taxon>Nicotiana</taxon>
    </lineage>
</organism>
<gene>
    <name evidence="2" type="ORF">A4A49_19450</name>
</gene>
<dbReference type="EMBL" id="MJEQ01001213">
    <property type="protein sequence ID" value="OIT31703.1"/>
    <property type="molecule type" value="Genomic_DNA"/>
</dbReference>
<evidence type="ECO:0000256" key="1">
    <source>
        <dbReference type="SAM" id="MobiDB-lite"/>
    </source>
</evidence>
<accession>A0A314KR09</accession>
<evidence type="ECO:0000313" key="2">
    <source>
        <dbReference type="EMBL" id="OIT31703.1"/>
    </source>
</evidence>
<evidence type="ECO:0000313" key="3">
    <source>
        <dbReference type="Proteomes" id="UP000187609"/>
    </source>
</evidence>
<feature type="compositionally biased region" description="Basic and acidic residues" evidence="1">
    <location>
        <begin position="101"/>
        <end position="111"/>
    </location>
</feature>
<feature type="region of interest" description="Disordered" evidence="1">
    <location>
        <begin position="92"/>
        <end position="119"/>
    </location>
</feature>